<evidence type="ECO:0000259" key="17">
    <source>
        <dbReference type="Pfam" id="PF00593"/>
    </source>
</evidence>
<dbReference type="Gene3D" id="2.40.170.20">
    <property type="entry name" value="TonB-dependent receptor, beta-barrel domain"/>
    <property type="match status" value="1"/>
</dbReference>
<dbReference type="GO" id="GO:0015344">
    <property type="term" value="F:siderophore uptake transmembrane transporter activity"/>
    <property type="evidence" value="ECO:0007669"/>
    <property type="project" value="TreeGrafter"/>
</dbReference>
<protein>
    <submittedName>
        <fullName evidence="19">TonB-dependent siderophore receptor</fullName>
    </submittedName>
</protein>
<dbReference type="PANTHER" id="PTHR32552">
    <property type="entry name" value="FERRICHROME IRON RECEPTOR-RELATED"/>
    <property type="match status" value="1"/>
</dbReference>
<evidence type="ECO:0000313" key="20">
    <source>
        <dbReference type="Proteomes" id="UP000197596"/>
    </source>
</evidence>
<dbReference type="PROSITE" id="PS52016">
    <property type="entry name" value="TONB_DEPENDENT_REC_3"/>
    <property type="match status" value="1"/>
</dbReference>
<dbReference type="Proteomes" id="UP000197596">
    <property type="component" value="Unassembled WGS sequence"/>
</dbReference>
<feature type="chain" id="PRO_5012060551" evidence="16">
    <location>
        <begin position="30"/>
        <end position="703"/>
    </location>
</feature>
<dbReference type="GO" id="GO:0009279">
    <property type="term" value="C:cell outer membrane"/>
    <property type="evidence" value="ECO:0007669"/>
    <property type="project" value="UniProtKB-SubCell"/>
</dbReference>
<keyword evidence="4 14" id="KW-1134">Transmembrane beta strand</keyword>
<comment type="caution">
    <text evidence="19">The sequence shown here is derived from an EMBL/GenBank/DDBJ whole genome shotgun (WGS) entry which is preliminary data.</text>
</comment>
<dbReference type="Gene3D" id="2.170.130.10">
    <property type="entry name" value="TonB-dependent receptor, plug domain"/>
    <property type="match status" value="1"/>
</dbReference>
<evidence type="ECO:0000256" key="12">
    <source>
        <dbReference type="ARBA" id="ARBA00023170"/>
    </source>
</evidence>
<keyword evidence="10 15" id="KW-0798">TonB box</keyword>
<dbReference type="EMBL" id="NJGU01000013">
    <property type="protein sequence ID" value="OWY27029.1"/>
    <property type="molecule type" value="Genomic_DNA"/>
</dbReference>
<evidence type="ECO:0000256" key="14">
    <source>
        <dbReference type="PROSITE-ProRule" id="PRU01360"/>
    </source>
</evidence>
<dbReference type="GO" id="GO:0015891">
    <property type="term" value="P:siderophore transport"/>
    <property type="evidence" value="ECO:0007669"/>
    <property type="project" value="InterPro"/>
</dbReference>
<evidence type="ECO:0000256" key="9">
    <source>
        <dbReference type="ARBA" id="ARBA00023065"/>
    </source>
</evidence>
<dbReference type="InterPro" id="IPR036942">
    <property type="entry name" value="Beta-barrel_TonB_sf"/>
</dbReference>
<evidence type="ECO:0000256" key="7">
    <source>
        <dbReference type="ARBA" id="ARBA00022729"/>
    </source>
</evidence>
<keyword evidence="5" id="KW-0410">Iron transport</keyword>
<dbReference type="PANTHER" id="PTHR32552:SF68">
    <property type="entry name" value="FERRICHROME OUTER MEMBRANE TRANSPORTER_PHAGE RECEPTOR"/>
    <property type="match status" value="1"/>
</dbReference>
<organism evidence="19 20">
    <name type="scientific">Herbaspirillum robiniae</name>
    <dbReference type="NCBI Taxonomy" id="2014887"/>
    <lineage>
        <taxon>Bacteria</taxon>
        <taxon>Pseudomonadati</taxon>
        <taxon>Pseudomonadota</taxon>
        <taxon>Betaproteobacteria</taxon>
        <taxon>Burkholderiales</taxon>
        <taxon>Oxalobacteraceae</taxon>
        <taxon>Herbaspirillum</taxon>
    </lineage>
</organism>
<keyword evidence="8" id="KW-0408">Iron</keyword>
<evidence type="ECO:0000256" key="4">
    <source>
        <dbReference type="ARBA" id="ARBA00022452"/>
    </source>
</evidence>
<feature type="signal peptide" evidence="16">
    <location>
        <begin position="1"/>
        <end position="29"/>
    </location>
</feature>
<dbReference type="InterPro" id="IPR012910">
    <property type="entry name" value="Plug_dom"/>
</dbReference>
<dbReference type="Pfam" id="PF07715">
    <property type="entry name" value="Plug"/>
    <property type="match status" value="1"/>
</dbReference>
<feature type="domain" description="TonB-dependent receptor plug" evidence="18">
    <location>
        <begin position="70"/>
        <end position="170"/>
    </location>
</feature>
<dbReference type="GO" id="GO:0038023">
    <property type="term" value="F:signaling receptor activity"/>
    <property type="evidence" value="ECO:0007669"/>
    <property type="project" value="InterPro"/>
</dbReference>
<evidence type="ECO:0000256" key="3">
    <source>
        <dbReference type="ARBA" id="ARBA00022448"/>
    </source>
</evidence>
<proteinExistence type="inferred from homology"/>
<dbReference type="InterPro" id="IPR010105">
    <property type="entry name" value="TonB_sidphr_rcpt"/>
</dbReference>
<evidence type="ECO:0000256" key="1">
    <source>
        <dbReference type="ARBA" id="ARBA00004571"/>
    </source>
</evidence>
<feature type="domain" description="TonB-dependent receptor-like beta-barrel" evidence="17">
    <location>
        <begin position="250"/>
        <end position="671"/>
    </location>
</feature>
<evidence type="ECO:0000256" key="8">
    <source>
        <dbReference type="ARBA" id="ARBA00023004"/>
    </source>
</evidence>
<dbReference type="AlphaFoldDB" id="A0A246WL47"/>
<evidence type="ECO:0000256" key="11">
    <source>
        <dbReference type="ARBA" id="ARBA00023136"/>
    </source>
</evidence>
<keyword evidence="11 14" id="KW-0472">Membrane</keyword>
<evidence type="ECO:0000259" key="18">
    <source>
        <dbReference type="Pfam" id="PF07715"/>
    </source>
</evidence>
<name>A0A246WL47_9BURK</name>
<gene>
    <name evidence="19" type="ORF">CEJ42_20585</name>
</gene>
<dbReference type="Pfam" id="PF00593">
    <property type="entry name" value="TonB_dep_Rec_b-barrel"/>
    <property type="match status" value="1"/>
</dbReference>
<dbReference type="InterPro" id="IPR039426">
    <property type="entry name" value="TonB-dep_rcpt-like"/>
</dbReference>
<evidence type="ECO:0000256" key="15">
    <source>
        <dbReference type="RuleBase" id="RU003357"/>
    </source>
</evidence>
<sequence>MTKKISQRKKQVLLGLSVMSTAMPLSAWAQTTDTTGGLTPIQVIGEKKQDNEKDYTAKSAPGVLRSEAPLFETAQSVTVITGKQIEERQAKSVAEALDGVAGVTAGAYGRRGWDDFMIRGQISSAQTYVDGLRTQNSTNVLRAEDIFGLSSIEVVKGPTSVGFGMALPGGLVNLTTKRPQADTFFNAGLSYGSYAQKDATVDLNIAPNKGSSKGAFRLLAHVSDQNDPTDHVYFKSQYVAGSYNFDLNAANELSIIASYQHREYIRNQGVPLNWSEKYGRGIFVGEPDRPYKVDVYRVGSNYTHYFDNGWTFKQNFVVSKGSSWTNSVFASGAAKFPLVARQINNQDKNDVNIAMDNYFQRSFDLGRVKYDIVAGLDTMRERSDYYQRVDNINAFNADTLVYGVTSIRPGTASRDVTTTQDVGAYLRNTIKIDNRWIIGLNGRHDWTRVDVKHLLGGAPATNNDTAFTGSASLMYRINDAFAPYVSYSTSFMPGTDLGANGTLLKPETGKQTEAGLKFQGFDQRLQGYVAVYDLRRQNVTEADATLGYSVQTGEQVTKGFEAEATASVTRQWNVSASYSYIPYAKTTQSLTTSDIGKRINLVPRNAVGLFTQYYFNPNKMGWNVGAGSRFQSARTSQRGTSYVALASHNVFDVNAGYEADSWGLNFSIKNLFDKEYIQGTTPAATLITFGSPRTFLLTAKFKY</sequence>
<evidence type="ECO:0000256" key="16">
    <source>
        <dbReference type="SAM" id="SignalP"/>
    </source>
</evidence>
<keyword evidence="9" id="KW-0406">Ion transport</keyword>
<evidence type="ECO:0000256" key="5">
    <source>
        <dbReference type="ARBA" id="ARBA00022496"/>
    </source>
</evidence>
<evidence type="ECO:0000313" key="19">
    <source>
        <dbReference type="EMBL" id="OWY27029.1"/>
    </source>
</evidence>
<evidence type="ECO:0000256" key="10">
    <source>
        <dbReference type="ARBA" id="ARBA00023077"/>
    </source>
</evidence>
<keyword evidence="13 14" id="KW-0998">Cell outer membrane</keyword>
<dbReference type="InterPro" id="IPR000531">
    <property type="entry name" value="Beta-barrel_TonB"/>
</dbReference>
<reference evidence="19 20" key="1">
    <citation type="submission" date="2017-06" db="EMBL/GenBank/DDBJ databases">
        <title>Herbaspirillum phytohormonus sp. nov., isolated from the root nodule of Robinia pseudoacacia in lead-zinc mine.</title>
        <authorList>
            <person name="Fan M."/>
            <person name="Lin Y."/>
        </authorList>
    </citation>
    <scope>NUCLEOTIDE SEQUENCE [LARGE SCALE GENOMIC DNA]</scope>
    <source>
        <strain evidence="19 20">HZ10</strain>
    </source>
</reference>
<evidence type="ECO:0000256" key="6">
    <source>
        <dbReference type="ARBA" id="ARBA00022692"/>
    </source>
</evidence>
<keyword evidence="12 19" id="KW-0675">Receptor</keyword>
<accession>A0A246WL47</accession>
<evidence type="ECO:0000256" key="2">
    <source>
        <dbReference type="ARBA" id="ARBA00009810"/>
    </source>
</evidence>
<dbReference type="SUPFAM" id="SSF56935">
    <property type="entry name" value="Porins"/>
    <property type="match status" value="1"/>
</dbReference>
<comment type="similarity">
    <text evidence="2 14 15">Belongs to the TonB-dependent receptor family.</text>
</comment>
<dbReference type="NCBIfam" id="TIGR01783">
    <property type="entry name" value="TonB-siderophor"/>
    <property type="match status" value="1"/>
</dbReference>
<keyword evidence="3 14" id="KW-0813">Transport</keyword>
<keyword evidence="6 14" id="KW-0812">Transmembrane</keyword>
<comment type="subcellular location">
    <subcellularLocation>
        <location evidence="1 14">Cell outer membrane</location>
        <topology evidence="1 14">Multi-pass membrane protein</topology>
    </subcellularLocation>
</comment>
<evidence type="ECO:0000256" key="13">
    <source>
        <dbReference type="ARBA" id="ARBA00023237"/>
    </source>
</evidence>
<dbReference type="RefSeq" id="WP_088752368.1">
    <property type="nucleotide sequence ID" value="NZ_NJGU01000013.1"/>
</dbReference>
<dbReference type="InterPro" id="IPR037066">
    <property type="entry name" value="Plug_dom_sf"/>
</dbReference>
<dbReference type="CDD" id="cd01347">
    <property type="entry name" value="ligand_gated_channel"/>
    <property type="match status" value="1"/>
</dbReference>
<keyword evidence="7 16" id="KW-0732">Signal</keyword>